<proteinExistence type="inferred from homology"/>
<evidence type="ECO:0000313" key="7">
    <source>
        <dbReference type="Proteomes" id="UP000595374"/>
    </source>
</evidence>
<keyword evidence="3" id="KW-0238">DNA-binding</keyword>
<evidence type="ECO:0000256" key="1">
    <source>
        <dbReference type="ARBA" id="ARBA00009437"/>
    </source>
</evidence>
<dbReference type="Pfam" id="PF03466">
    <property type="entry name" value="LysR_substrate"/>
    <property type="match status" value="1"/>
</dbReference>
<dbReference type="GO" id="GO:0032993">
    <property type="term" value="C:protein-DNA complex"/>
    <property type="evidence" value="ECO:0007669"/>
    <property type="project" value="TreeGrafter"/>
</dbReference>
<dbReference type="PANTHER" id="PTHR30346:SF0">
    <property type="entry name" value="HCA OPERON TRANSCRIPTIONAL ACTIVATOR HCAR"/>
    <property type="match status" value="1"/>
</dbReference>
<gene>
    <name evidence="6" type="ORF">I6H47_09535</name>
</gene>
<dbReference type="SUPFAM" id="SSF46785">
    <property type="entry name" value="Winged helix' DNA-binding domain"/>
    <property type="match status" value="1"/>
</dbReference>
<dbReference type="PROSITE" id="PS50931">
    <property type="entry name" value="HTH_LYSR"/>
    <property type="match status" value="1"/>
</dbReference>
<dbReference type="InterPro" id="IPR005119">
    <property type="entry name" value="LysR_subst-bd"/>
</dbReference>
<dbReference type="InterPro" id="IPR036390">
    <property type="entry name" value="WH_DNA-bd_sf"/>
</dbReference>
<comment type="similarity">
    <text evidence="1">Belongs to the LysR transcriptional regulatory family.</text>
</comment>
<dbReference type="Proteomes" id="UP000595374">
    <property type="component" value="Chromosome"/>
</dbReference>
<dbReference type="PANTHER" id="PTHR30346">
    <property type="entry name" value="TRANSCRIPTIONAL DUAL REGULATOR HCAR-RELATED"/>
    <property type="match status" value="1"/>
</dbReference>
<organism evidence="6 7">
    <name type="scientific">Brevibacterium casei</name>
    <dbReference type="NCBI Taxonomy" id="33889"/>
    <lineage>
        <taxon>Bacteria</taxon>
        <taxon>Bacillati</taxon>
        <taxon>Actinomycetota</taxon>
        <taxon>Actinomycetes</taxon>
        <taxon>Micrococcales</taxon>
        <taxon>Brevibacteriaceae</taxon>
        <taxon>Brevibacterium</taxon>
    </lineage>
</organism>
<evidence type="ECO:0000259" key="5">
    <source>
        <dbReference type="PROSITE" id="PS50931"/>
    </source>
</evidence>
<sequence length="314" mass="33827">MNDFTLRQVEYFLAVLDHGSVSAAAKACRVSQATVSAALGQLEKRLGVTLLARGPARSARPTSEGREFAFHARAILATVTEAVESIGDVATLQGNLRIGCIPTAAPRIFPGVAAAFSREYPALDISFHEAAPVECQRRVLDGEIDIAVMYLRQLQFAGLQKHELMAVQSHAVIAADHPLAGQAELDLRALRNDSFILLDSPPTADLVVAQMRTLGLEPQVRWLIPDAETIRSMVAMGLGVSIANAVPHPTTRSFHGLPVNYVPLINPEVSNTIIAVTRAETRMSKKLTTALSTLRATAEETNPLGWHAGHQVQP</sequence>
<dbReference type="Gene3D" id="3.40.190.10">
    <property type="entry name" value="Periplasmic binding protein-like II"/>
    <property type="match status" value="2"/>
</dbReference>
<evidence type="ECO:0000256" key="4">
    <source>
        <dbReference type="ARBA" id="ARBA00023163"/>
    </source>
</evidence>
<dbReference type="FunFam" id="1.10.10.10:FF:000001">
    <property type="entry name" value="LysR family transcriptional regulator"/>
    <property type="match status" value="1"/>
</dbReference>
<accession>A0A7T3ZWT8</accession>
<dbReference type="SUPFAM" id="SSF53850">
    <property type="entry name" value="Periplasmic binding protein-like II"/>
    <property type="match status" value="1"/>
</dbReference>
<dbReference type="EMBL" id="CP065989">
    <property type="protein sequence ID" value="QQB13105.1"/>
    <property type="molecule type" value="Genomic_DNA"/>
</dbReference>
<dbReference type="RefSeq" id="WP_198498331.1">
    <property type="nucleotide sequence ID" value="NZ_CP065989.1"/>
</dbReference>
<dbReference type="PRINTS" id="PR00039">
    <property type="entry name" value="HTHLYSR"/>
</dbReference>
<dbReference type="AlphaFoldDB" id="A0A7T3ZWT8"/>
<keyword evidence="2" id="KW-0805">Transcription regulation</keyword>
<dbReference type="GO" id="GO:0003700">
    <property type="term" value="F:DNA-binding transcription factor activity"/>
    <property type="evidence" value="ECO:0007669"/>
    <property type="project" value="InterPro"/>
</dbReference>
<evidence type="ECO:0000256" key="2">
    <source>
        <dbReference type="ARBA" id="ARBA00023015"/>
    </source>
</evidence>
<dbReference type="InterPro" id="IPR000847">
    <property type="entry name" value="LysR_HTH_N"/>
</dbReference>
<dbReference type="Pfam" id="PF00126">
    <property type="entry name" value="HTH_1"/>
    <property type="match status" value="1"/>
</dbReference>
<keyword evidence="4" id="KW-0804">Transcription</keyword>
<reference evidence="6 7" key="1">
    <citation type="submission" date="2020-12" db="EMBL/GenBank/DDBJ databases">
        <title>FDA dAtabase for Regulatory Grade micrObial Sequences (FDA-ARGOS): Supporting development and validation of Infectious Disease Dx tests.</title>
        <authorList>
            <person name="Sproer C."/>
            <person name="Gronow S."/>
            <person name="Severitt S."/>
            <person name="Schroder I."/>
            <person name="Tallon L."/>
            <person name="Sadzewicz L."/>
            <person name="Zhao X."/>
            <person name="Boylan J."/>
            <person name="Ott S."/>
            <person name="Bowen H."/>
            <person name="Vavikolanu K."/>
            <person name="Mehta A."/>
            <person name="Aluvathingal J."/>
            <person name="Nadendla S."/>
            <person name="Lowell S."/>
            <person name="Myers T."/>
            <person name="Yan Y."/>
            <person name="Sichtig H."/>
        </authorList>
    </citation>
    <scope>NUCLEOTIDE SEQUENCE [LARGE SCALE GENOMIC DNA]</scope>
    <source>
        <strain evidence="6 7">FDAARGOS_990</strain>
    </source>
</reference>
<name>A0A7T3ZWT8_9MICO</name>
<evidence type="ECO:0000313" key="6">
    <source>
        <dbReference type="EMBL" id="QQB13105.1"/>
    </source>
</evidence>
<dbReference type="InterPro" id="IPR036388">
    <property type="entry name" value="WH-like_DNA-bd_sf"/>
</dbReference>
<dbReference type="GO" id="GO:0003677">
    <property type="term" value="F:DNA binding"/>
    <property type="evidence" value="ECO:0007669"/>
    <property type="project" value="UniProtKB-KW"/>
</dbReference>
<feature type="domain" description="HTH lysR-type" evidence="5">
    <location>
        <begin position="4"/>
        <end position="62"/>
    </location>
</feature>
<dbReference type="Gene3D" id="1.10.10.10">
    <property type="entry name" value="Winged helix-like DNA-binding domain superfamily/Winged helix DNA-binding domain"/>
    <property type="match status" value="1"/>
</dbReference>
<evidence type="ECO:0000256" key="3">
    <source>
        <dbReference type="ARBA" id="ARBA00023125"/>
    </source>
</evidence>
<protein>
    <submittedName>
        <fullName evidence="6">LysR family transcriptional regulator</fullName>
    </submittedName>
</protein>